<protein>
    <submittedName>
        <fullName evidence="3 4">DNA repair protein XRCC2 isoform X1</fullName>
    </submittedName>
</protein>
<dbReference type="InterPro" id="IPR030547">
    <property type="entry name" value="XRCC2"/>
</dbReference>
<proteinExistence type="predicted"/>
<dbReference type="GO" id="GO:0042148">
    <property type="term" value="P:DNA strand invasion"/>
    <property type="evidence" value="ECO:0007669"/>
    <property type="project" value="TreeGrafter"/>
</dbReference>
<gene>
    <name evidence="3 4 5" type="primary">XRCC2</name>
</gene>
<name>A0A6P7XUW4_9AMPH</name>
<dbReference type="AlphaFoldDB" id="A0A6P7XUW4"/>
<dbReference type="PROSITE" id="PS50162">
    <property type="entry name" value="RECA_2"/>
    <property type="match status" value="1"/>
</dbReference>
<dbReference type="InterPro" id="IPR027417">
    <property type="entry name" value="P-loop_NTPase"/>
</dbReference>
<feature type="domain" description="RecA family profile 1" evidence="1">
    <location>
        <begin position="16"/>
        <end position="206"/>
    </location>
</feature>
<dbReference type="Proteomes" id="UP000515156">
    <property type="component" value="Chromosome 1"/>
</dbReference>
<dbReference type="CDD" id="cd19490">
    <property type="entry name" value="XRCC2"/>
    <property type="match status" value="1"/>
</dbReference>
<evidence type="ECO:0000313" key="5">
    <source>
        <dbReference type="RefSeq" id="XP_030054264.1"/>
    </source>
</evidence>
<dbReference type="GO" id="GO:0005813">
    <property type="term" value="C:centrosome"/>
    <property type="evidence" value="ECO:0007669"/>
    <property type="project" value="TreeGrafter"/>
</dbReference>
<dbReference type="OrthoDB" id="420422at2759"/>
<sequence>MTTDLRKGESGTELLARLEGRSSLKNLEPLLFAEEGFPIHGDVIEFYGPEGTGKTEMFYHLLTRCILPKSEGGLQVEVIFIDMDYHFDMLRLVTILERRLSQSTEEIVKQCLSRLFLVYCSSSIQLLLTLHSLESMICSHPSLCLLILDSISAFYWIDRNNGGESFHMQEANLKKCTEFLRKLLKEYQLVLFASTQAIMQKSSNQMEGPSHSVESQCNADIDYRPYLCKPWQNLVTHRIFFFRKDRPDGGKQDFEIVSSNTRNHSVVKCSFNIGECGVQFIQLRSA</sequence>
<dbReference type="RefSeq" id="XP_030054256.1">
    <property type="nucleotide sequence ID" value="XM_030198396.1"/>
</dbReference>
<dbReference type="GO" id="GO:0000400">
    <property type="term" value="F:four-way junction DNA binding"/>
    <property type="evidence" value="ECO:0007669"/>
    <property type="project" value="TreeGrafter"/>
</dbReference>
<reference evidence="3 4" key="1">
    <citation type="submission" date="2025-04" db="UniProtKB">
        <authorList>
            <consortium name="RefSeq"/>
        </authorList>
    </citation>
    <scope>IDENTIFICATION</scope>
</reference>
<dbReference type="GeneID" id="115466839"/>
<evidence type="ECO:0000313" key="3">
    <source>
        <dbReference type="RefSeq" id="XP_030054248.1"/>
    </source>
</evidence>
<evidence type="ECO:0000313" key="4">
    <source>
        <dbReference type="RefSeq" id="XP_030054256.1"/>
    </source>
</evidence>
<dbReference type="PANTHER" id="PTHR46644:SF2">
    <property type="entry name" value="DNA REPAIR PROTEIN XRCC2"/>
    <property type="match status" value="1"/>
</dbReference>
<dbReference type="PANTHER" id="PTHR46644">
    <property type="entry name" value="DNA REPAIR PROTEIN XRCC2"/>
    <property type="match status" value="1"/>
</dbReference>
<keyword evidence="2" id="KW-1185">Reference proteome</keyword>
<accession>A0A6P7XUW4</accession>
<dbReference type="RefSeq" id="XP_030054248.1">
    <property type="nucleotide sequence ID" value="XM_030198388.1"/>
</dbReference>
<dbReference type="GO" id="GO:0005657">
    <property type="term" value="C:replication fork"/>
    <property type="evidence" value="ECO:0007669"/>
    <property type="project" value="InterPro"/>
</dbReference>
<dbReference type="Pfam" id="PF08423">
    <property type="entry name" value="Rad51"/>
    <property type="match status" value="1"/>
</dbReference>
<evidence type="ECO:0000313" key="2">
    <source>
        <dbReference type="Proteomes" id="UP000515156"/>
    </source>
</evidence>
<evidence type="ECO:0000259" key="1">
    <source>
        <dbReference type="PROSITE" id="PS50162"/>
    </source>
</evidence>
<dbReference type="SUPFAM" id="SSF52540">
    <property type="entry name" value="P-loop containing nucleoside triphosphate hydrolases"/>
    <property type="match status" value="1"/>
</dbReference>
<organism evidence="2 5">
    <name type="scientific">Microcaecilia unicolor</name>
    <dbReference type="NCBI Taxonomy" id="1415580"/>
    <lineage>
        <taxon>Eukaryota</taxon>
        <taxon>Metazoa</taxon>
        <taxon>Chordata</taxon>
        <taxon>Craniata</taxon>
        <taxon>Vertebrata</taxon>
        <taxon>Euteleostomi</taxon>
        <taxon>Amphibia</taxon>
        <taxon>Gymnophiona</taxon>
        <taxon>Siphonopidae</taxon>
        <taxon>Microcaecilia</taxon>
    </lineage>
</organism>
<dbReference type="GO" id="GO:0005524">
    <property type="term" value="F:ATP binding"/>
    <property type="evidence" value="ECO:0007669"/>
    <property type="project" value="InterPro"/>
</dbReference>
<dbReference type="RefSeq" id="XP_030054264.1">
    <property type="nucleotide sequence ID" value="XM_030198404.1"/>
</dbReference>
<dbReference type="GO" id="GO:0000724">
    <property type="term" value="P:double-strand break repair via homologous recombination"/>
    <property type="evidence" value="ECO:0007669"/>
    <property type="project" value="InterPro"/>
</dbReference>
<dbReference type="KEGG" id="muo:115466839"/>
<dbReference type="InterPro" id="IPR013632">
    <property type="entry name" value="Rad51_C"/>
</dbReference>
<dbReference type="CTD" id="7516"/>
<dbReference type="Gene3D" id="3.40.50.300">
    <property type="entry name" value="P-loop containing nucleotide triphosphate hydrolases"/>
    <property type="match status" value="1"/>
</dbReference>
<dbReference type="GO" id="GO:0140664">
    <property type="term" value="F:ATP-dependent DNA damage sensor activity"/>
    <property type="evidence" value="ECO:0007669"/>
    <property type="project" value="InterPro"/>
</dbReference>
<dbReference type="GO" id="GO:0033063">
    <property type="term" value="C:Rad51B-Rad51C-Rad51D-XRCC2 complex"/>
    <property type="evidence" value="ECO:0007669"/>
    <property type="project" value="InterPro"/>
</dbReference>
<dbReference type="InterPro" id="IPR020588">
    <property type="entry name" value="RecA_ATP-bd"/>
</dbReference>